<dbReference type="HOGENOM" id="CLU_083287_23_0_0"/>
<dbReference type="InterPro" id="IPR039422">
    <property type="entry name" value="MarR/SlyA-like"/>
</dbReference>
<reference evidence="5 6" key="1">
    <citation type="journal article" date="2012" name="J. Bacteriol.">
        <title>Complete Genome Sequence of Leptospirillum ferrooxidans Strain C2-3, Isolated from a Fresh Volcanic Ash Deposit on the Island of Miyake, Japan.</title>
        <authorList>
            <person name="Fujimura R."/>
            <person name="Sato Y."/>
            <person name="Nishizawa T."/>
            <person name="Oshima K."/>
            <person name="Kim S.-W."/>
            <person name="Hattori M."/>
            <person name="Kamijo T."/>
            <person name="Ohta H."/>
        </authorList>
    </citation>
    <scope>NUCLEOTIDE SEQUENCE [LARGE SCALE GENOMIC DNA]</scope>
    <source>
        <strain evidence="5 6">C2-3</strain>
    </source>
</reference>
<dbReference type="PANTHER" id="PTHR33164:SF64">
    <property type="entry name" value="TRANSCRIPTIONAL REGULATOR SLYA"/>
    <property type="match status" value="1"/>
</dbReference>
<keyword evidence="2" id="KW-0238">DNA-binding</keyword>
<organism evidence="5 6">
    <name type="scientific">Leptospirillum ferrooxidans (strain C2-3)</name>
    <dbReference type="NCBI Taxonomy" id="1162668"/>
    <lineage>
        <taxon>Bacteria</taxon>
        <taxon>Pseudomonadati</taxon>
        <taxon>Nitrospirota</taxon>
        <taxon>Nitrospiria</taxon>
        <taxon>Nitrospirales</taxon>
        <taxon>Nitrospiraceae</taxon>
        <taxon>Leptospirillum</taxon>
    </lineage>
</organism>
<dbReference type="RefSeq" id="WP_014449786.1">
    <property type="nucleotide sequence ID" value="NC_017094.1"/>
</dbReference>
<dbReference type="InterPro" id="IPR000835">
    <property type="entry name" value="HTH_MarR-typ"/>
</dbReference>
<dbReference type="PANTHER" id="PTHR33164">
    <property type="entry name" value="TRANSCRIPTIONAL REGULATOR, MARR FAMILY"/>
    <property type="match status" value="1"/>
</dbReference>
<dbReference type="PROSITE" id="PS50995">
    <property type="entry name" value="HTH_MARR_2"/>
    <property type="match status" value="1"/>
</dbReference>
<dbReference type="Pfam" id="PF01047">
    <property type="entry name" value="MarR"/>
    <property type="match status" value="1"/>
</dbReference>
<dbReference type="Proteomes" id="UP000007382">
    <property type="component" value="Chromosome"/>
</dbReference>
<gene>
    <name evidence="5" type="ordered locus">LFE_1619</name>
</gene>
<dbReference type="InterPro" id="IPR036390">
    <property type="entry name" value="WH_DNA-bd_sf"/>
</dbReference>
<dbReference type="AlphaFoldDB" id="I0IPV2"/>
<dbReference type="EMBL" id="AP012342">
    <property type="protein sequence ID" value="BAM07301.1"/>
    <property type="molecule type" value="Genomic_DNA"/>
</dbReference>
<protein>
    <submittedName>
        <fullName evidence="5">Putative MarR family transcriptional regulator</fullName>
    </submittedName>
</protein>
<dbReference type="Gene3D" id="1.10.10.10">
    <property type="entry name" value="Winged helix-like DNA-binding domain superfamily/Winged helix DNA-binding domain"/>
    <property type="match status" value="1"/>
</dbReference>
<feature type="domain" description="HTH marR-type" evidence="4">
    <location>
        <begin position="16"/>
        <end position="152"/>
    </location>
</feature>
<keyword evidence="6" id="KW-1185">Reference proteome</keyword>
<sequence>MGSTKAEWPFSEKEANDSTGFLIWQITTLWQRAIARQLKPYGLTQVQFVLLAGLLWLSAREKHVTQVMLAHHSKLDVMMTSQVLRALEVRGLLLRRSHPTDTRAKILELTQTGRDVTVAALPVVEDVDDTFFGEKGEGRKALNRELLRLITKA</sequence>
<dbReference type="PATRIC" id="fig|1162668.3.peg.1930"/>
<keyword evidence="1" id="KW-0805">Transcription regulation</keyword>
<accession>I0IPV2</accession>
<evidence type="ECO:0000256" key="3">
    <source>
        <dbReference type="ARBA" id="ARBA00023163"/>
    </source>
</evidence>
<evidence type="ECO:0000256" key="1">
    <source>
        <dbReference type="ARBA" id="ARBA00023015"/>
    </source>
</evidence>
<evidence type="ECO:0000259" key="4">
    <source>
        <dbReference type="PROSITE" id="PS50995"/>
    </source>
</evidence>
<proteinExistence type="predicted"/>
<evidence type="ECO:0000256" key="2">
    <source>
        <dbReference type="ARBA" id="ARBA00023125"/>
    </source>
</evidence>
<dbReference type="OrthoDB" id="9815567at2"/>
<dbReference type="eggNOG" id="COG1846">
    <property type="taxonomic scope" value="Bacteria"/>
</dbReference>
<dbReference type="KEGG" id="lfc:LFE_1619"/>
<dbReference type="SMART" id="SM00347">
    <property type="entry name" value="HTH_MARR"/>
    <property type="match status" value="1"/>
</dbReference>
<dbReference type="InterPro" id="IPR036388">
    <property type="entry name" value="WH-like_DNA-bd_sf"/>
</dbReference>
<dbReference type="GO" id="GO:0006950">
    <property type="term" value="P:response to stress"/>
    <property type="evidence" value="ECO:0007669"/>
    <property type="project" value="TreeGrafter"/>
</dbReference>
<dbReference type="GO" id="GO:0003700">
    <property type="term" value="F:DNA-binding transcription factor activity"/>
    <property type="evidence" value="ECO:0007669"/>
    <property type="project" value="InterPro"/>
</dbReference>
<name>I0IPV2_LEPFC</name>
<keyword evidence="3" id="KW-0804">Transcription</keyword>
<dbReference type="GO" id="GO:0003677">
    <property type="term" value="F:DNA binding"/>
    <property type="evidence" value="ECO:0007669"/>
    <property type="project" value="UniProtKB-KW"/>
</dbReference>
<evidence type="ECO:0000313" key="5">
    <source>
        <dbReference type="EMBL" id="BAM07301.1"/>
    </source>
</evidence>
<dbReference type="STRING" id="1162668.LFE_1619"/>
<reference evidence="6" key="2">
    <citation type="submission" date="2012-03" db="EMBL/GenBank/DDBJ databases">
        <title>The complete genome sequence of the pioneer microbe on fresh volcanic deposit, Leptospirillum ferrooxidans strain C2-3.</title>
        <authorList>
            <person name="Fujimura R."/>
            <person name="Sato Y."/>
            <person name="Nishizawa T."/>
            <person name="Nanba K."/>
            <person name="Oshima K."/>
            <person name="Hattori M."/>
            <person name="Kamijo T."/>
            <person name="Ohta H."/>
        </authorList>
    </citation>
    <scope>NUCLEOTIDE SEQUENCE [LARGE SCALE GENOMIC DNA]</scope>
    <source>
        <strain evidence="6">C2-3</strain>
    </source>
</reference>
<dbReference type="SUPFAM" id="SSF46785">
    <property type="entry name" value="Winged helix' DNA-binding domain"/>
    <property type="match status" value="1"/>
</dbReference>
<evidence type="ECO:0000313" key="6">
    <source>
        <dbReference type="Proteomes" id="UP000007382"/>
    </source>
</evidence>